<gene>
    <name evidence="1" type="ORF">H0G86_000395</name>
</gene>
<dbReference type="EMBL" id="CP075864">
    <property type="protein sequence ID" value="QYS93005.1"/>
    <property type="molecule type" value="Genomic_DNA"/>
</dbReference>
<reference evidence="1 2" key="1">
    <citation type="journal article" date="2021" name="BMC Genomics">
        <title>Telomere-to-telomere genome assembly of asparaginase-producing Trichoderma simmonsii.</title>
        <authorList>
            <person name="Chung D."/>
            <person name="Kwon Y.M."/>
            <person name="Yang Y."/>
        </authorList>
    </citation>
    <scope>NUCLEOTIDE SEQUENCE [LARGE SCALE GENOMIC DNA]</scope>
    <source>
        <strain evidence="1 2">GH-Sj1</strain>
    </source>
</reference>
<dbReference type="AlphaFoldDB" id="A0A8G0L4U8"/>
<evidence type="ECO:0000313" key="1">
    <source>
        <dbReference type="EMBL" id="QYS93005.1"/>
    </source>
</evidence>
<protein>
    <submittedName>
        <fullName evidence="1">Uncharacterized protein</fullName>
    </submittedName>
</protein>
<accession>A0A8G0L4U8</accession>
<dbReference type="Proteomes" id="UP000826661">
    <property type="component" value="Chromosome I"/>
</dbReference>
<sequence>MGGMALEGTSGEGLQAWTSRLGEGWRDVVWFGFQEAPPWLLINQASRELGECSGDQIVESVQVRRSSTVFGCEEQNREMKRAQWQIRSGRIVPLCSFEVRTARCFCTEYYCQMESINQI</sequence>
<evidence type="ECO:0000313" key="2">
    <source>
        <dbReference type="Proteomes" id="UP000826661"/>
    </source>
</evidence>
<proteinExistence type="predicted"/>
<keyword evidence="2" id="KW-1185">Reference proteome</keyword>
<name>A0A8G0L4U8_9HYPO</name>
<organism evidence="1 2">
    <name type="scientific">Trichoderma simmonsii</name>
    <dbReference type="NCBI Taxonomy" id="1491479"/>
    <lineage>
        <taxon>Eukaryota</taxon>
        <taxon>Fungi</taxon>
        <taxon>Dikarya</taxon>
        <taxon>Ascomycota</taxon>
        <taxon>Pezizomycotina</taxon>
        <taxon>Sordariomycetes</taxon>
        <taxon>Hypocreomycetidae</taxon>
        <taxon>Hypocreales</taxon>
        <taxon>Hypocreaceae</taxon>
        <taxon>Trichoderma</taxon>
    </lineage>
</organism>